<dbReference type="EMBL" id="JAOYFB010000002">
    <property type="protein sequence ID" value="KAK4006127.1"/>
    <property type="molecule type" value="Genomic_DNA"/>
</dbReference>
<dbReference type="Proteomes" id="UP001234178">
    <property type="component" value="Unassembled WGS sequence"/>
</dbReference>
<proteinExistence type="predicted"/>
<sequence length="322" mass="37865">MWYHLRHRTPGTSERKIFKTLDEFSLDNDRLSLTFWTVNIINRSLFNRARREFEFYQYLKEKIILRLHGNSEICGHHPHGMHADAIRKLYRFAAAKVKFSNQVKEMIYVVPRLGRWPMVLYNGHWEKDGADMLGEEQEQVFSYMARLGPTTKHQSRRDDITSAILYFNVDKKKRVVAALCLWMNRCLSEKTMSLSTLGSLRYKEAIVQTKMEMGEFIQSLTSLCKDLESDIADNEKIRPVTILDYSRSVLANTEIARICGIIDRAVHQFTDAHNLKFLEDFEIEQDDFLEQVEKEEDLLEALQELTDEKNDEFSEDDYRASD</sequence>
<dbReference type="PANTHER" id="PTHR33104">
    <property type="entry name" value="SI:DKEY-29D5.2"/>
    <property type="match status" value="1"/>
</dbReference>
<comment type="caution">
    <text evidence="2">The sequence shown here is derived from an EMBL/GenBank/DDBJ whole genome shotgun (WGS) entry which is preliminary data.</text>
</comment>
<name>A0ABQ9YZP9_9CRUS</name>
<feature type="coiled-coil region" evidence="1">
    <location>
        <begin position="278"/>
        <end position="315"/>
    </location>
</feature>
<evidence type="ECO:0000313" key="3">
    <source>
        <dbReference type="Proteomes" id="UP001234178"/>
    </source>
</evidence>
<accession>A0ABQ9YZP9</accession>
<keyword evidence="1" id="KW-0175">Coiled coil</keyword>
<protein>
    <submittedName>
        <fullName evidence="2">Uncharacterized protein</fullName>
    </submittedName>
</protein>
<dbReference type="PANTHER" id="PTHR33104:SF2">
    <property type="entry name" value="CXC3 LIKE CYSTEINE CLUSTER DOMAIN-CONTAINING PROTEIN"/>
    <property type="match status" value="1"/>
</dbReference>
<keyword evidence="3" id="KW-1185">Reference proteome</keyword>
<organism evidence="2 3">
    <name type="scientific">Daphnia magna</name>
    <dbReference type="NCBI Taxonomy" id="35525"/>
    <lineage>
        <taxon>Eukaryota</taxon>
        <taxon>Metazoa</taxon>
        <taxon>Ecdysozoa</taxon>
        <taxon>Arthropoda</taxon>
        <taxon>Crustacea</taxon>
        <taxon>Branchiopoda</taxon>
        <taxon>Diplostraca</taxon>
        <taxon>Cladocera</taxon>
        <taxon>Anomopoda</taxon>
        <taxon>Daphniidae</taxon>
        <taxon>Daphnia</taxon>
    </lineage>
</organism>
<reference evidence="2 3" key="1">
    <citation type="journal article" date="2023" name="Nucleic Acids Res.">
        <title>The hologenome of Daphnia magna reveals possible DNA methylation and microbiome-mediated evolution of the host genome.</title>
        <authorList>
            <person name="Chaturvedi A."/>
            <person name="Li X."/>
            <person name="Dhandapani V."/>
            <person name="Marshall H."/>
            <person name="Kissane S."/>
            <person name="Cuenca-Cambronero M."/>
            <person name="Asole G."/>
            <person name="Calvet F."/>
            <person name="Ruiz-Romero M."/>
            <person name="Marangio P."/>
            <person name="Guigo R."/>
            <person name="Rago D."/>
            <person name="Mirbahai L."/>
            <person name="Eastwood N."/>
            <person name="Colbourne J.K."/>
            <person name="Zhou J."/>
            <person name="Mallon E."/>
            <person name="Orsini L."/>
        </authorList>
    </citation>
    <scope>NUCLEOTIDE SEQUENCE [LARGE SCALE GENOMIC DNA]</scope>
    <source>
        <strain evidence="2">LRV0_1</strain>
    </source>
</reference>
<gene>
    <name evidence="2" type="ORF">OUZ56_011282</name>
</gene>
<evidence type="ECO:0000256" key="1">
    <source>
        <dbReference type="SAM" id="Coils"/>
    </source>
</evidence>
<evidence type="ECO:0000313" key="2">
    <source>
        <dbReference type="EMBL" id="KAK4006127.1"/>
    </source>
</evidence>